<comment type="subcellular location">
    <subcellularLocation>
        <location evidence="1">Membrane</location>
        <topology evidence="1">Multi-pass membrane protein</topology>
    </subcellularLocation>
</comment>
<evidence type="ECO:0000313" key="8">
    <source>
        <dbReference type="Proteomes" id="UP000250043"/>
    </source>
</evidence>
<accession>A0A8E2DGM7</accession>
<dbReference type="PANTHER" id="PTHR23502">
    <property type="entry name" value="MAJOR FACILITATOR SUPERFAMILY"/>
    <property type="match status" value="1"/>
</dbReference>
<keyword evidence="8" id="KW-1185">Reference proteome</keyword>
<dbReference type="InterPro" id="IPR036259">
    <property type="entry name" value="MFS_trans_sf"/>
</dbReference>
<reference evidence="7 8" key="1">
    <citation type="submission" date="2016-07" db="EMBL/GenBank/DDBJ databases">
        <title>Draft genome of the white-rot fungus Obba rivulosa 3A-2.</title>
        <authorList>
            <consortium name="DOE Joint Genome Institute"/>
            <person name="Miettinen O."/>
            <person name="Riley R."/>
            <person name="Acob R."/>
            <person name="Barry K."/>
            <person name="Cullen D."/>
            <person name="De Vries R."/>
            <person name="Hainaut M."/>
            <person name="Hatakka A."/>
            <person name="Henrissat B."/>
            <person name="Hilden K."/>
            <person name="Kuo R."/>
            <person name="Labutti K."/>
            <person name="Lipzen A."/>
            <person name="Makela M.R."/>
            <person name="Sandor L."/>
            <person name="Spatafora J.W."/>
            <person name="Grigoriev I.V."/>
            <person name="Hibbett D.S."/>
        </authorList>
    </citation>
    <scope>NUCLEOTIDE SEQUENCE [LARGE SCALE GENOMIC DNA]</scope>
    <source>
        <strain evidence="7 8">3A-2</strain>
    </source>
</reference>
<feature type="transmembrane region" description="Helical" evidence="5">
    <location>
        <begin position="158"/>
        <end position="183"/>
    </location>
</feature>
<gene>
    <name evidence="7" type="ORF">OBBRIDRAFT_781955</name>
</gene>
<dbReference type="PROSITE" id="PS50850">
    <property type="entry name" value="MFS"/>
    <property type="match status" value="1"/>
</dbReference>
<evidence type="ECO:0000256" key="5">
    <source>
        <dbReference type="SAM" id="Phobius"/>
    </source>
</evidence>
<feature type="transmembrane region" description="Helical" evidence="5">
    <location>
        <begin position="327"/>
        <end position="352"/>
    </location>
</feature>
<feature type="transmembrane region" description="Helical" evidence="5">
    <location>
        <begin position="282"/>
        <end position="306"/>
    </location>
</feature>
<dbReference type="EMBL" id="KV722492">
    <property type="protein sequence ID" value="OCH87265.1"/>
    <property type="molecule type" value="Genomic_DNA"/>
</dbReference>
<feature type="transmembrane region" description="Helical" evidence="5">
    <location>
        <begin position="68"/>
        <end position="88"/>
    </location>
</feature>
<evidence type="ECO:0000259" key="6">
    <source>
        <dbReference type="PROSITE" id="PS50850"/>
    </source>
</evidence>
<feature type="transmembrane region" description="Helical" evidence="5">
    <location>
        <begin position="189"/>
        <end position="208"/>
    </location>
</feature>
<feature type="transmembrane region" description="Helical" evidence="5">
    <location>
        <begin position="100"/>
        <end position="119"/>
    </location>
</feature>
<feature type="transmembrane region" description="Helical" evidence="5">
    <location>
        <begin position="404"/>
        <end position="421"/>
    </location>
</feature>
<feature type="transmembrane region" description="Helical" evidence="5">
    <location>
        <begin position="34"/>
        <end position="56"/>
    </location>
</feature>
<dbReference type="InterPro" id="IPR011701">
    <property type="entry name" value="MFS"/>
</dbReference>
<feature type="transmembrane region" description="Helical" evidence="5">
    <location>
        <begin position="125"/>
        <end position="146"/>
    </location>
</feature>
<evidence type="ECO:0000256" key="4">
    <source>
        <dbReference type="ARBA" id="ARBA00023136"/>
    </source>
</evidence>
<keyword evidence="4 5" id="KW-0472">Membrane</keyword>
<dbReference type="Gene3D" id="1.20.1250.20">
    <property type="entry name" value="MFS general substrate transporter like domains"/>
    <property type="match status" value="1"/>
</dbReference>
<dbReference type="AlphaFoldDB" id="A0A8E2DGM7"/>
<keyword evidence="2 5" id="KW-0812">Transmembrane</keyword>
<dbReference type="InterPro" id="IPR020846">
    <property type="entry name" value="MFS_dom"/>
</dbReference>
<dbReference type="Proteomes" id="UP000250043">
    <property type="component" value="Unassembled WGS sequence"/>
</dbReference>
<feature type="transmembrane region" description="Helical" evidence="5">
    <location>
        <begin position="358"/>
        <end position="384"/>
    </location>
</feature>
<keyword evidence="3 5" id="KW-1133">Transmembrane helix</keyword>
<proteinExistence type="predicted"/>
<evidence type="ECO:0000313" key="7">
    <source>
        <dbReference type="EMBL" id="OCH87265.1"/>
    </source>
</evidence>
<evidence type="ECO:0000256" key="2">
    <source>
        <dbReference type="ARBA" id="ARBA00022692"/>
    </source>
</evidence>
<feature type="transmembrane region" description="Helical" evidence="5">
    <location>
        <begin position="427"/>
        <end position="446"/>
    </location>
</feature>
<feature type="transmembrane region" description="Helical" evidence="5">
    <location>
        <begin position="247"/>
        <end position="270"/>
    </location>
</feature>
<dbReference type="GO" id="GO:0022857">
    <property type="term" value="F:transmembrane transporter activity"/>
    <property type="evidence" value="ECO:0007669"/>
    <property type="project" value="InterPro"/>
</dbReference>
<protein>
    <submittedName>
        <fullName evidence="7">MFS general substrate transporter</fullName>
    </submittedName>
</protein>
<feature type="domain" description="Major facilitator superfamily (MFS) profile" evidence="6">
    <location>
        <begin position="34"/>
        <end position="448"/>
    </location>
</feature>
<name>A0A8E2DGM7_9APHY</name>
<evidence type="ECO:0000256" key="1">
    <source>
        <dbReference type="ARBA" id="ARBA00004141"/>
    </source>
</evidence>
<sequence length="464" mass="49280">MLSEDSPLLDESAAALSDHDKVYRRFTPKQKRTIVLIVSWGGILPLFVSGSFVPSIPQIARELGSTGSIINLAVSLSLFSGAVSSLVWATYSGYYGRRPIYLVSAPCLSIGSLGVAMSGSVYSLMAWRVVQAVGASSGFSVGAGVIGDIYKLEERGTALGVFFGASLSGAAFAPVAGGLAAHYASWRTMQYVLFANGLAALVAVALFLPETSHPGTRGVDKVAETGRRTWVWLNPFRCLALLRAPTMAAITVVAICVLLTDFVLLIPLSYTIGARYNITNEALIGSFFIAAGVGNICGAPVSGKISDHIVVKWRKLRGGEWVPEDRLRGTLFPAFLLVPMSILLCGLTTQFIPGRLGIVLNVLCLFMNGIGVDLVLAPISAYVVDILHSRSAEAMAAHKGIRNLAVSITISPILPLINMIGVARTNALAALVAWLGAVVLWCTIAYGDKMRAWVDVGYSTIEDN</sequence>
<organism evidence="7 8">
    <name type="scientific">Obba rivulosa</name>
    <dbReference type="NCBI Taxonomy" id="1052685"/>
    <lineage>
        <taxon>Eukaryota</taxon>
        <taxon>Fungi</taxon>
        <taxon>Dikarya</taxon>
        <taxon>Basidiomycota</taxon>
        <taxon>Agaricomycotina</taxon>
        <taxon>Agaricomycetes</taxon>
        <taxon>Polyporales</taxon>
        <taxon>Gelatoporiaceae</taxon>
        <taxon>Obba</taxon>
    </lineage>
</organism>
<dbReference type="Pfam" id="PF07690">
    <property type="entry name" value="MFS_1"/>
    <property type="match status" value="1"/>
</dbReference>
<dbReference type="PANTHER" id="PTHR23502:SF64">
    <property type="entry name" value="TRANSPORTER, PUTATIVE (AFU_ORTHOLOGUE AFUA_3G11760)-RELATED"/>
    <property type="match status" value="1"/>
</dbReference>
<dbReference type="OrthoDB" id="3066029at2759"/>
<evidence type="ECO:0000256" key="3">
    <source>
        <dbReference type="ARBA" id="ARBA00022989"/>
    </source>
</evidence>
<dbReference type="GO" id="GO:0005886">
    <property type="term" value="C:plasma membrane"/>
    <property type="evidence" value="ECO:0007669"/>
    <property type="project" value="TreeGrafter"/>
</dbReference>
<dbReference type="SUPFAM" id="SSF103473">
    <property type="entry name" value="MFS general substrate transporter"/>
    <property type="match status" value="1"/>
</dbReference>